<evidence type="ECO:0000313" key="5">
    <source>
        <dbReference type="EMBL" id="KAJ3170115.1"/>
    </source>
</evidence>
<organism evidence="5 6">
    <name type="scientific">Geranomyces variabilis</name>
    <dbReference type="NCBI Taxonomy" id="109894"/>
    <lineage>
        <taxon>Eukaryota</taxon>
        <taxon>Fungi</taxon>
        <taxon>Fungi incertae sedis</taxon>
        <taxon>Chytridiomycota</taxon>
        <taxon>Chytridiomycota incertae sedis</taxon>
        <taxon>Chytridiomycetes</taxon>
        <taxon>Spizellomycetales</taxon>
        <taxon>Powellomycetaceae</taxon>
        <taxon>Geranomyces</taxon>
    </lineage>
</organism>
<gene>
    <name evidence="5" type="ORF">HDU87_008832</name>
</gene>
<dbReference type="PANTHER" id="PTHR11739">
    <property type="entry name" value="CITRATE SYNTHASE"/>
    <property type="match status" value="1"/>
</dbReference>
<dbReference type="Proteomes" id="UP001212152">
    <property type="component" value="Unassembled WGS sequence"/>
</dbReference>
<dbReference type="Gene3D" id="1.10.580.10">
    <property type="entry name" value="Citrate Synthase, domain 1"/>
    <property type="match status" value="1"/>
</dbReference>
<dbReference type="AlphaFoldDB" id="A0AAD5TD09"/>
<feature type="compositionally biased region" description="Polar residues" evidence="4">
    <location>
        <begin position="631"/>
        <end position="643"/>
    </location>
</feature>
<dbReference type="EMBL" id="JADGJQ010000098">
    <property type="protein sequence ID" value="KAJ3170115.1"/>
    <property type="molecule type" value="Genomic_DNA"/>
</dbReference>
<sequence>MAAVQQPPLTATASTDNNYLTVKDLRTGLSVRVPIDVVTATIPGTAFSQLKITPTIPPPEDPNDKVPIRLYDPGLRNTTVCRSKISSSVFDKETNTSRLLYRGYDVEELVEKSNYLEVAFLLIYGELPTAKEYEHWADAVMTHTYVHSELEKQMTTFRHDAHPHGMLISTIASLSTFHPESNPCLKGSGMYMMPKAAPGKALSEEEETTAKEVRSARNHLIFRILGKTPTIAANVYRHRLGRPYNHPMPNSLNYAENVLYMMDKLNEQDYKPDPRLVKILDTMFILLAGSFWEELHGEQEQGSNCSTVLMRHLMSSGVDPYTALSGAAGALFGERKSAAVIGMLEKIGKVEKIQLFLTQVKRTAGKLVGFGHRIYKKGDPRVRIAKKMAFELFDLMGKDHLAKLAIALEEAVLKDDWLTTRGMYPNVDFWSAVVFHTLRFPPDMFPVLQTVPRVSGFVANCWESLDDPDYKIFRPRQIYTGEVLRRYAAPKARRLTNVMPLLDNTTYAGSDPTAAKRRGAADPNSLAEIDNLISRTQQSLEDLNLRLVEIETGAGADGEGSEHHRDARGGIRNRVSTWVSSQLFSSPSGVGITLQLTERLRQTQSELTQLLSKQREMIISERADSAAPLPEQSSPQQHLSTPAPSDRRLSAKSPRLSSGNTTPRPIATPEPPS</sequence>
<dbReference type="PANTHER" id="PTHR11739:SF4">
    <property type="entry name" value="CITRATE SYNTHASE, PEROXISOMAL"/>
    <property type="match status" value="1"/>
</dbReference>
<proteinExistence type="inferred from homology"/>
<comment type="similarity">
    <text evidence="1 3">Belongs to the citrate synthase family.</text>
</comment>
<feature type="region of interest" description="Disordered" evidence="4">
    <location>
        <begin position="623"/>
        <end position="673"/>
    </location>
</feature>
<evidence type="ECO:0000256" key="1">
    <source>
        <dbReference type="ARBA" id="ARBA00010566"/>
    </source>
</evidence>
<keyword evidence="6" id="KW-1185">Reference proteome</keyword>
<dbReference type="InterPro" id="IPR002020">
    <property type="entry name" value="Citrate_synthase"/>
</dbReference>
<evidence type="ECO:0000256" key="2">
    <source>
        <dbReference type="ARBA" id="ARBA00022679"/>
    </source>
</evidence>
<dbReference type="InterPro" id="IPR019810">
    <property type="entry name" value="Citrate_synthase_AS"/>
</dbReference>
<accession>A0AAD5TD09</accession>
<evidence type="ECO:0000313" key="6">
    <source>
        <dbReference type="Proteomes" id="UP001212152"/>
    </source>
</evidence>
<dbReference type="SUPFAM" id="SSF48256">
    <property type="entry name" value="Citrate synthase"/>
    <property type="match status" value="1"/>
</dbReference>
<protein>
    <recommendedName>
        <fullName evidence="3">Citrate synthase</fullName>
    </recommendedName>
</protein>
<dbReference type="PROSITE" id="PS00480">
    <property type="entry name" value="CITRATE_SYNTHASE"/>
    <property type="match status" value="1"/>
</dbReference>
<dbReference type="GO" id="GO:0005975">
    <property type="term" value="P:carbohydrate metabolic process"/>
    <property type="evidence" value="ECO:0007669"/>
    <property type="project" value="TreeGrafter"/>
</dbReference>
<reference evidence="5" key="1">
    <citation type="submission" date="2020-05" db="EMBL/GenBank/DDBJ databases">
        <title>Phylogenomic resolution of chytrid fungi.</title>
        <authorList>
            <person name="Stajich J.E."/>
            <person name="Amses K."/>
            <person name="Simmons R."/>
            <person name="Seto K."/>
            <person name="Myers J."/>
            <person name="Bonds A."/>
            <person name="Quandt C.A."/>
            <person name="Barry K."/>
            <person name="Liu P."/>
            <person name="Grigoriev I."/>
            <person name="Longcore J.E."/>
            <person name="James T.Y."/>
        </authorList>
    </citation>
    <scope>NUCLEOTIDE SEQUENCE</scope>
    <source>
        <strain evidence="5">JEL0379</strain>
    </source>
</reference>
<evidence type="ECO:0000256" key="4">
    <source>
        <dbReference type="SAM" id="MobiDB-lite"/>
    </source>
</evidence>
<dbReference type="FunFam" id="1.10.580.10:FF:000005">
    <property type="entry name" value="Citrate synthase"/>
    <property type="match status" value="1"/>
</dbReference>
<dbReference type="GO" id="GO:0046912">
    <property type="term" value="F:acyltransferase activity, acyl groups converted into alkyl on transfer"/>
    <property type="evidence" value="ECO:0007669"/>
    <property type="project" value="InterPro"/>
</dbReference>
<dbReference type="GO" id="GO:0006099">
    <property type="term" value="P:tricarboxylic acid cycle"/>
    <property type="evidence" value="ECO:0007669"/>
    <property type="project" value="TreeGrafter"/>
</dbReference>
<dbReference type="Gene3D" id="1.10.230.10">
    <property type="entry name" value="Cytochrome P450-Terp, domain 2"/>
    <property type="match status" value="1"/>
</dbReference>
<dbReference type="PRINTS" id="PR00143">
    <property type="entry name" value="CITRTSNTHASE"/>
</dbReference>
<keyword evidence="2 3" id="KW-0808">Transferase</keyword>
<dbReference type="InterPro" id="IPR016142">
    <property type="entry name" value="Citrate_synth-like_lrg_a-sub"/>
</dbReference>
<name>A0AAD5TD09_9FUNG</name>
<comment type="caution">
    <text evidence="5">The sequence shown here is derived from an EMBL/GenBank/DDBJ whole genome shotgun (WGS) entry which is preliminary data.</text>
</comment>
<evidence type="ECO:0000256" key="3">
    <source>
        <dbReference type="RuleBase" id="RU000441"/>
    </source>
</evidence>
<dbReference type="InterPro" id="IPR016143">
    <property type="entry name" value="Citrate_synth-like_sm_a-sub"/>
</dbReference>
<dbReference type="InterPro" id="IPR036969">
    <property type="entry name" value="Citrate_synthase_sf"/>
</dbReference>
<dbReference type="Pfam" id="PF00285">
    <property type="entry name" value="Citrate_synt"/>
    <property type="match status" value="1"/>
</dbReference>
<dbReference type="GO" id="GO:0005759">
    <property type="term" value="C:mitochondrial matrix"/>
    <property type="evidence" value="ECO:0007669"/>
    <property type="project" value="TreeGrafter"/>
</dbReference>